<organism evidence="1 2">
    <name type="scientific">Actinoplanes utahensis</name>
    <dbReference type="NCBI Taxonomy" id="1869"/>
    <lineage>
        <taxon>Bacteria</taxon>
        <taxon>Bacillati</taxon>
        <taxon>Actinomycetota</taxon>
        <taxon>Actinomycetes</taxon>
        <taxon>Micromonosporales</taxon>
        <taxon>Micromonosporaceae</taxon>
        <taxon>Actinoplanes</taxon>
    </lineage>
</organism>
<accession>A0A0A6UAC0</accession>
<reference evidence="1 2" key="1">
    <citation type="submission" date="2014-10" db="EMBL/GenBank/DDBJ databases">
        <title>Draft genome sequence of Actinoplanes utahensis NRRL 12052.</title>
        <authorList>
            <person name="Velasco-Bucheli B."/>
            <person name="del Cerro C."/>
            <person name="Hormigo D."/>
            <person name="Garcia J.L."/>
            <person name="Acebal C."/>
            <person name="Arroyo M."/>
            <person name="de la Mata I."/>
        </authorList>
    </citation>
    <scope>NUCLEOTIDE SEQUENCE [LARGE SCALE GENOMIC DNA]</scope>
    <source>
        <strain evidence="1 2">NRRL 12052</strain>
    </source>
</reference>
<sequence>MNLGDLQFRDGMASSGPTTCAMLPGGARPVYAEFLAEEPAVAPVTEDAVILIECGRDSVDQALVPVQLSFSQRHPGGYGFIAADPRTEGDAARMTFLSYTVQDEAIVTTVRKADGATERRRYLHEGGDRWGRG</sequence>
<dbReference type="AlphaFoldDB" id="A0A0A6UAC0"/>
<dbReference type="STRING" id="1869.MB27_42570"/>
<evidence type="ECO:0000313" key="1">
    <source>
        <dbReference type="EMBL" id="KHD72003.1"/>
    </source>
</evidence>
<proteinExistence type="predicted"/>
<evidence type="ECO:0000313" key="2">
    <source>
        <dbReference type="Proteomes" id="UP000054537"/>
    </source>
</evidence>
<dbReference type="Proteomes" id="UP000054537">
    <property type="component" value="Unassembled WGS sequence"/>
</dbReference>
<gene>
    <name evidence="1" type="ORF">MB27_42570</name>
</gene>
<protein>
    <submittedName>
        <fullName evidence="1">Uncharacterized protein</fullName>
    </submittedName>
</protein>
<comment type="caution">
    <text evidence="1">The sequence shown here is derived from an EMBL/GenBank/DDBJ whole genome shotgun (WGS) entry which is preliminary data.</text>
</comment>
<keyword evidence="2" id="KW-1185">Reference proteome</keyword>
<name>A0A0A6UAC0_ACTUT</name>
<dbReference type="EMBL" id="JRTT01000141">
    <property type="protein sequence ID" value="KHD72003.1"/>
    <property type="molecule type" value="Genomic_DNA"/>
</dbReference>